<dbReference type="InParanoid" id="G0NNR5"/>
<dbReference type="EMBL" id="GL379916">
    <property type="protein sequence ID" value="EGT34930.1"/>
    <property type="molecule type" value="Genomic_DNA"/>
</dbReference>
<dbReference type="HOGENOM" id="CLU_970545_0_0_1"/>
<feature type="compositionally biased region" description="Basic and acidic residues" evidence="1">
    <location>
        <begin position="211"/>
        <end position="222"/>
    </location>
</feature>
<reference evidence="3" key="1">
    <citation type="submission" date="2011-07" db="EMBL/GenBank/DDBJ databases">
        <authorList>
            <consortium name="Caenorhabditis brenneri Sequencing and Analysis Consortium"/>
            <person name="Wilson R.K."/>
        </authorList>
    </citation>
    <scope>NUCLEOTIDE SEQUENCE [LARGE SCALE GENOMIC DNA]</scope>
    <source>
        <strain evidence="3">PB2801</strain>
    </source>
</reference>
<keyword evidence="3" id="KW-1185">Reference proteome</keyword>
<feature type="region of interest" description="Disordered" evidence="1">
    <location>
        <begin position="198"/>
        <end position="234"/>
    </location>
</feature>
<sequence length="245" mass="28386">MVPHPLDGPSRPMELIIRTRRYDWPVVIKTDHQQDANLRPGMIFKVTVFGRNYHPKEGTLDGSNACWEVITGWNPTTFCSFFYEIEPKYFRGELIVETILSVETSVVGEQKDWWEQWSNALINPMKIINTEALPPLDLNNDNTRLRAFCQLQATWMDVAVGKMSDFPHIRRLMIEGFEIAGYRQLRSLATPQETIVQEEMEKPQETIVQGEVEKPQETRESSAVEDDDNYDSDLSDFKIINMDDL</sequence>
<proteinExistence type="predicted"/>
<dbReference type="Proteomes" id="UP000008068">
    <property type="component" value="Unassembled WGS sequence"/>
</dbReference>
<evidence type="ECO:0000313" key="2">
    <source>
        <dbReference type="EMBL" id="EGT34930.1"/>
    </source>
</evidence>
<dbReference type="AlphaFoldDB" id="G0NNR5"/>
<feature type="compositionally biased region" description="Acidic residues" evidence="1">
    <location>
        <begin position="223"/>
        <end position="234"/>
    </location>
</feature>
<evidence type="ECO:0000256" key="1">
    <source>
        <dbReference type="SAM" id="MobiDB-lite"/>
    </source>
</evidence>
<gene>
    <name evidence="2" type="ORF">CAEBREN_08340</name>
</gene>
<accession>G0NNR5</accession>
<organism evidence="3">
    <name type="scientific">Caenorhabditis brenneri</name>
    <name type="common">Nematode worm</name>
    <dbReference type="NCBI Taxonomy" id="135651"/>
    <lineage>
        <taxon>Eukaryota</taxon>
        <taxon>Metazoa</taxon>
        <taxon>Ecdysozoa</taxon>
        <taxon>Nematoda</taxon>
        <taxon>Chromadorea</taxon>
        <taxon>Rhabditida</taxon>
        <taxon>Rhabditina</taxon>
        <taxon>Rhabditomorpha</taxon>
        <taxon>Rhabditoidea</taxon>
        <taxon>Rhabditidae</taxon>
        <taxon>Peloderinae</taxon>
        <taxon>Caenorhabditis</taxon>
    </lineage>
</organism>
<evidence type="ECO:0000313" key="3">
    <source>
        <dbReference type="Proteomes" id="UP000008068"/>
    </source>
</evidence>
<protein>
    <submittedName>
        <fullName evidence="2">Uncharacterized protein</fullName>
    </submittedName>
</protein>
<name>G0NNR5_CAEBE</name>